<proteinExistence type="predicted"/>
<sequence length="242" mass="26487">MEKILSKQPVTIAARGNVFWHIFADDWTFWPGGQLGARSLAPWNSTVPPPIGGGTVQIWSSSGGDLKPVPPQHIKIDWRPTGRPALSSQGQRLGGACRTEKKDHIPLAGMHWSDQERVPHLWLRAGGADHRDLAWPGDWGGRSQYDCLSPGICGEASVARFGCNSCASRPGNLACRAECGDAGVAADPLQLQTDDLPRSWMGALNPTTYTRKRSYCTTRLQPIPNRLWTFPTDKTVRPLAQS</sequence>
<dbReference type="AlphaFoldDB" id="A0A0L0VWB0"/>
<reference evidence="2" key="1">
    <citation type="submission" date="2014-03" db="EMBL/GenBank/DDBJ databases">
        <title>The Genome Sequence of Puccinia striiformis f. sp. tritici PST-78.</title>
        <authorList>
            <consortium name="The Broad Institute Genome Sequencing Platform"/>
            <person name="Cuomo C."/>
            <person name="Hulbert S."/>
            <person name="Chen X."/>
            <person name="Walker B."/>
            <person name="Young S.K."/>
            <person name="Zeng Q."/>
            <person name="Gargeya S."/>
            <person name="Fitzgerald M."/>
            <person name="Haas B."/>
            <person name="Abouelleil A."/>
            <person name="Alvarado L."/>
            <person name="Arachchi H.M."/>
            <person name="Berlin A.M."/>
            <person name="Chapman S.B."/>
            <person name="Goldberg J."/>
            <person name="Griggs A."/>
            <person name="Gujja S."/>
            <person name="Hansen M."/>
            <person name="Howarth C."/>
            <person name="Imamovic A."/>
            <person name="Larimer J."/>
            <person name="McCowan C."/>
            <person name="Montmayeur A."/>
            <person name="Murphy C."/>
            <person name="Neiman D."/>
            <person name="Pearson M."/>
            <person name="Priest M."/>
            <person name="Roberts A."/>
            <person name="Saif S."/>
            <person name="Shea T."/>
            <person name="Sisk P."/>
            <person name="Sykes S."/>
            <person name="Wortman J."/>
            <person name="Nusbaum C."/>
            <person name="Birren B."/>
        </authorList>
    </citation>
    <scope>NUCLEOTIDE SEQUENCE [LARGE SCALE GENOMIC DNA]</scope>
    <source>
        <strain evidence="2">race PST-78</strain>
    </source>
</reference>
<dbReference type="EMBL" id="AJIL01000016">
    <property type="protein sequence ID" value="KNF03599.1"/>
    <property type="molecule type" value="Genomic_DNA"/>
</dbReference>
<dbReference type="Proteomes" id="UP000054564">
    <property type="component" value="Unassembled WGS sequence"/>
</dbReference>
<keyword evidence="2" id="KW-1185">Reference proteome</keyword>
<protein>
    <submittedName>
        <fullName evidence="1">Uncharacterized protein</fullName>
    </submittedName>
</protein>
<evidence type="ECO:0000313" key="2">
    <source>
        <dbReference type="Proteomes" id="UP000054564"/>
    </source>
</evidence>
<comment type="caution">
    <text evidence="1">The sequence shown here is derived from an EMBL/GenBank/DDBJ whole genome shotgun (WGS) entry which is preliminary data.</text>
</comment>
<evidence type="ECO:0000313" key="1">
    <source>
        <dbReference type="EMBL" id="KNF03599.1"/>
    </source>
</evidence>
<organism evidence="1 2">
    <name type="scientific">Puccinia striiformis f. sp. tritici PST-78</name>
    <dbReference type="NCBI Taxonomy" id="1165861"/>
    <lineage>
        <taxon>Eukaryota</taxon>
        <taxon>Fungi</taxon>
        <taxon>Dikarya</taxon>
        <taxon>Basidiomycota</taxon>
        <taxon>Pucciniomycotina</taxon>
        <taxon>Pucciniomycetes</taxon>
        <taxon>Pucciniales</taxon>
        <taxon>Pucciniaceae</taxon>
        <taxon>Puccinia</taxon>
    </lineage>
</organism>
<gene>
    <name evidence="1" type="ORF">PSTG_03122</name>
</gene>
<accession>A0A0L0VWB0</accession>
<name>A0A0L0VWB0_9BASI</name>